<evidence type="ECO:0000313" key="2">
    <source>
        <dbReference type="EMBL" id="QDZ23346.1"/>
    </source>
</evidence>
<keyword evidence="3" id="KW-1185">Reference proteome</keyword>
<dbReference type="OrthoDB" id="191206at2759"/>
<feature type="compositionally biased region" description="Low complexity" evidence="1">
    <location>
        <begin position="54"/>
        <end position="71"/>
    </location>
</feature>
<dbReference type="EMBL" id="CP031043">
    <property type="protein sequence ID" value="QDZ23346.1"/>
    <property type="molecule type" value="Genomic_DNA"/>
</dbReference>
<evidence type="ECO:0000256" key="1">
    <source>
        <dbReference type="SAM" id="MobiDB-lite"/>
    </source>
</evidence>
<dbReference type="Proteomes" id="UP000316726">
    <property type="component" value="Chromosome 10"/>
</dbReference>
<dbReference type="STRING" id="1764295.A0A5B8MSA8"/>
<protein>
    <submittedName>
        <fullName evidence="2">Uncharacterized protein</fullName>
    </submittedName>
</protein>
<proteinExistence type="predicted"/>
<feature type="region of interest" description="Disordered" evidence="1">
    <location>
        <begin position="110"/>
        <end position="135"/>
    </location>
</feature>
<dbReference type="AlphaFoldDB" id="A0A5B8MSA8"/>
<evidence type="ECO:0000313" key="3">
    <source>
        <dbReference type="Proteomes" id="UP000316726"/>
    </source>
</evidence>
<feature type="region of interest" description="Disordered" evidence="1">
    <location>
        <begin position="41"/>
        <end position="90"/>
    </location>
</feature>
<accession>A0A5B8MSA8</accession>
<sequence>MLRGCAGWRGHRGAVRAGAEGNAGPRRRGLILRPAVYRYSKEDMSPEERGGAGERAASGPASSSSSGTGWEKGSGRAKRPDDGYGGWSGSNGWGEGADYAEESSEGFDADAGGFGYEAEGGSSRDSGTSSGPGRLDLWPLRSEELHDLFPLSGTPGQYSYYWGTWDQAVQRFALSLLITLVATNSSPVLAAGAFTYSAWGPVVRSMTRNLSVKKYPYGGFWEARVLDLEFRRDPSRERGKQRGRWRTNQAEAFAAGGAYRRGRGALTTTEIRVGQEGMADVVVEVPYELSHEMLRQGDPALLVVVSNSPTLSSFKAVRDVFLPETRQWLYDYPFVNRRGFQQIVERVNYSKTTSTTTNGRAAGRW</sequence>
<gene>
    <name evidence="2" type="ORF">A3770_10p58640</name>
</gene>
<name>A0A5B8MSA8_9CHLO</name>
<feature type="compositionally biased region" description="Basic and acidic residues" evidence="1">
    <location>
        <begin position="41"/>
        <end position="52"/>
    </location>
</feature>
<organism evidence="2 3">
    <name type="scientific">Chloropicon primus</name>
    <dbReference type="NCBI Taxonomy" id="1764295"/>
    <lineage>
        <taxon>Eukaryota</taxon>
        <taxon>Viridiplantae</taxon>
        <taxon>Chlorophyta</taxon>
        <taxon>Chloropicophyceae</taxon>
        <taxon>Chloropicales</taxon>
        <taxon>Chloropicaceae</taxon>
        <taxon>Chloropicon</taxon>
    </lineage>
</organism>
<feature type="compositionally biased region" description="Low complexity" evidence="1">
    <location>
        <begin position="120"/>
        <end position="133"/>
    </location>
</feature>
<reference evidence="2 3" key="1">
    <citation type="submission" date="2018-07" db="EMBL/GenBank/DDBJ databases">
        <title>The complete nuclear genome of the prasinophyte Chloropicon primus (CCMP1205).</title>
        <authorList>
            <person name="Pombert J.-F."/>
            <person name="Otis C."/>
            <person name="Turmel M."/>
            <person name="Lemieux C."/>
        </authorList>
    </citation>
    <scope>NUCLEOTIDE SEQUENCE [LARGE SCALE GENOMIC DNA]</scope>
    <source>
        <strain evidence="2 3">CCMP1205</strain>
    </source>
</reference>